<feature type="domain" description="RPA43 OB" evidence="2">
    <location>
        <begin position="254"/>
        <end position="366"/>
    </location>
</feature>
<gene>
    <name evidence="3" type="ORF">E0Z10_g7980</name>
</gene>
<dbReference type="Pfam" id="PF17875">
    <property type="entry name" value="RPA43_OB"/>
    <property type="match status" value="1"/>
</dbReference>
<sequence>MAEVATATLSALPGPVSRKSSKSGDLTSSKKRHRESNHIEKPERKHKRSKSDAAPIPNPPAEPADGGDSTLKRKRKGHKSSRANDSHTDEGQLLQDKVATPPDTNGKGGDDGEKRSKRKKTDKTDKKEKKKSKRSRESQDQVHGNNDNNNDNSNDNHDNDDDASTAHGGVVVLDSSLSTTFPGAGEAVQVPISLLYPDCLAVSPTSPFGFGGVLLAYRSPRIGEAPGQGSLTENSGMEDMALLESVNEAAVSFGLVNIQSGGHIGVVCWNKFNASIESERLPRDWRWVDQHSSKRTSEAEAETTSPSPEAQDDTEADHTEVHATGYWVDGQGSKITAESPICFRIKNYEVGSSGDYGYLSIEGTMLTEEEEQKKARKEREVQQRKLSRGIVPRRERRPLLELGMTKFTNDDGRDPESQRAEA</sequence>
<proteinExistence type="predicted"/>
<evidence type="ECO:0000259" key="2">
    <source>
        <dbReference type="Pfam" id="PF17875"/>
    </source>
</evidence>
<dbReference type="Proteomes" id="UP000297716">
    <property type="component" value="Unassembled WGS sequence"/>
</dbReference>
<protein>
    <recommendedName>
        <fullName evidence="2">RPA43 OB domain-containing protein</fullName>
    </recommendedName>
</protein>
<feature type="compositionally biased region" description="Basic residues" evidence="1">
    <location>
        <begin position="72"/>
        <end position="81"/>
    </location>
</feature>
<reference evidence="3 4" key="1">
    <citation type="submission" date="2019-03" db="EMBL/GenBank/DDBJ databases">
        <title>Draft genome sequence of Xylaria hypoxylon DSM 108379, a ubiquitous saprotrophic-parasitic fungi on hardwood.</title>
        <authorList>
            <person name="Buettner E."/>
            <person name="Leonhardt S."/>
            <person name="Gebauer A.M."/>
            <person name="Liers C."/>
            <person name="Hofrichter M."/>
            <person name="Kellner H."/>
        </authorList>
    </citation>
    <scope>NUCLEOTIDE SEQUENCE [LARGE SCALE GENOMIC DNA]</scope>
    <source>
        <strain evidence="3 4">DSM 108379</strain>
    </source>
</reference>
<dbReference type="EMBL" id="SKBN01000202">
    <property type="protein sequence ID" value="TGJ80779.1"/>
    <property type="molecule type" value="Genomic_DNA"/>
</dbReference>
<name>A0A4Z0Y9E1_9PEZI</name>
<evidence type="ECO:0000256" key="1">
    <source>
        <dbReference type="SAM" id="MobiDB-lite"/>
    </source>
</evidence>
<dbReference type="Gene3D" id="2.40.50.1060">
    <property type="match status" value="1"/>
</dbReference>
<dbReference type="STRING" id="37992.A0A4Z0Y9E1"/>
<comment type="caution">
    <text evidence="3">The sequence shown here is derived from an EMBL/GenBank/DDBJ whole genome shotgun (WGS) entry which is preliminary data.</text>
</comment>
<accession>A0A4Z0Y9E1</accession>
<organism evidence="3 4">
    <name type="scientific">Xylaria hypoxylon</name>
    <dbReference type="NCBI Taxonomy" id="37992"/>
    <lineage>
        <taxon>Eukaryota</taxon>
        <taxon>Fungi</taxon>
        <taxon>Dikarya</taxon>
        <taxon>Ascomycota</taxon>
        <taxon>Pezizomycotina</taxon>
        <taxon>Sordariomycetes</taxon>
        <taxon>Xylariomycetidae</taxon>
        <taxon>Xylariales</taxon>
        <taxon>Xylariaceae</taxon>
        <taxon>Xylaria</taxon>
    </lineage>
</organism>
<evidence type="ECO:0000313" key="4">
    <source>
        <dbReference type="Proteomes" id="UP000297716"/>
    </source>
</evidence>
<dbReference type="InterPro" id="IPR041178">
    <property type="entry name" value="RPA43_OB"/>
</dbReference>
<feature type="region of interest" description="Disordered" evidence="1">
    <location>
        <begin position="292"/>
        <end position="318"/>
    </location>
</feature>
<evidence type="ECO:0000313" key="3">
    <source>
        <dbReference type="EMBL" id="TGJ80779.1"/>
    </source>
</evidence>
<keyword evidence="4" id="KW-1185">Reference proteome</keyword>
<dbReference type="OrthoDB" id="10250504at2759"/>
<dbReference type="AlphaFoldDB" id="A0A4Z0Y9E1"/>
<feature type="region of interest" description="Disordered" evidence="1">
    <location>
        <begin position="372"/>
        <end position="422"/>
    </location>
</feature>
<feature type="compositionally biased region" description="Basic and acidic residues" evidence="1">
    <location>
        <begin position="372"/>
        <end position="383"/>
    </location>
</feature>
<feature type="region of interest" description="Disordered" evidence="1">
    <location>
        <begin position="1"/>
        <end position="166"/>
    </location>
</feature>
<feature type="compositionally biased region" description="Basic and acidic residues" evidence="1">
    <location>
        <begin position="408"/>
        <end position="422"/>
    </location>
</feature>